<dbReference type="Proteomes" id="UP000027222">
    <property type="component" value="Unassembled WGS sequence"/>
</dbReference>
<proteinExistence type="predicted"/>
<keyword evidence="1" id="KW-0732">Signal</keyword>
<evidence type="ECO:0000313" key="2">
    <source>
        <dbReference type="EMBL" id="KDR85665.1"/>
    </source>
</evidence>
<dbReference type="SUPFAM" id="SSF52768">
    <property type="entry name" value="Arginase/deacetylase"/>
    <property type="match status" value="1"/>
</dbReference>
<evidence type="ECO:0000313" key="3">
    <source>
        <dbReference type="Proteomes" id="UP000027222"/>
    </source>
</evidence>
<reference evidence="3" key="1">
    <citation type="journal article" date="2014" name="Proc. Natl. Acad. Sci. U.S.A.">
        <title>Extensive sampling of basidiomycete genomes demonstrates inadequacy of the white-rot/brown-rot paradigm for wood decay fungi.</title>
        <authorList>
            <person name="Riley R."/>
            <person name="Salamov A.A."/>
            <person name="Brown D.W."/>
            <person name="Nagy L.G."/>
            <person name="Floudas D."/>
            <person name="Held B.W."/>
            <person name="Levasseur A."/>
            <person name="Lombard V."/>
            <person name="Morin E."/>
            <person name="Otillar R."/>
            <person name="Lindquist E.A."/>
            <person name="Sun H."/>
            <person name="LaButti K.M."/>
            <person name="Schmutz J."/>
            <person name="Jabbour D."/>
            <person name="Luo H."/>
            <person name="Baker S.E."/>
            <person name="Pisabarro A.G."/>
            <person name="Walton J.D."/>
            <person name="Blanchette R.A."/>
            <person name="Henrissat B."/>
            <person name="Martin F."/>
            <person name="Cullen D."/>
            <person name="Hibbett D.S."/>
            <person name="Grigoriev I.V."/>
        </authorList>
    </citation>
    <scope>NUCLEOTIDE SEQUENCE [LARGE SCALE GENOMIC DNA]</scope>
    <source>
        <strain evidence="3">CBS 339.88</strain>
    </source>
</reference>
<dbReference type="STRING" id="685588.A0A067TR23"/>
<sequence>MALKLRILVTTAVFLRSLAHQQHSFDDHEQNFFSQGGEQSGKTWLEKYGPQIDQTFSGPLSFSHLPYFRCLENEEAEFDIAILGLPFDTAVTYRPGYYLYFHPDNLTSVLIAFSLERALAHLRFARVAADSVIFEGTHFPGETTHIR</sequence>
<feature type="chain" id="PRO_5001647155" description="Agmatinase" evidence="1">
    <location>
        <begin position="20"/>
        <end position="147"/>
    </location>
</feature>
<dbReference type="AlphaFoldDB" id="A0A067TR23"/>
<dbReference type="InterPro" id="IPR023696">
    <property type="entry name" value="Ureohydrolase_dom_sf"/>
</dbReference>
<dbReference type="EMBL" id="KL142367">
    <property type="protein sequence ID" value="KDR85665.1"/>
    <property type="molecule type" value="Genomic_DNA"/>
</dbReference>
<feature type="signal peptide" evidence="1">
    <location>
        <begin position="1"/>
        <end position="19"/>
    </location>
</feature>
<protein>
    <recommendedName>
        <fullName evidence="4">Agmatinase</fullName>
    </recommendedName>
</protein>
<evidence type="ECO:0000256" key="1">
    <source>
        <dbReference type="SAM" id="SignalP"/>
    </source>
</evidence>
<dbReference type="HOGENOM" id="CLU_1768191_0_0_1"/>
<keyword evidence="3" id="KW-1185">Reference proteome</keyword>
<gene>
    <name evidence="2" type="ORF">GALMADRAFT_378442</name>
</gene>
<dbReference type="Gene3D" id="3.40.800.10">
    <property type="entry name" value="Ureohydrolase domain"/>
    <property type="match status" value="1"/>
</dbReference>
<evidence type="ECO:0008006" key="4">
    <source>
        <dbReference type="Google" id="ProtNLM"/>
    </source>
</evidence>
<name>A0A067TR23_GALM3</name>
<dbReference type="OrthoDB" id="288726at2759"/>
<accession>A0A067TR23</accession>
<organism evidence="2 3">
    <name type="scientific">Galerina marginata (strain CBS 339.88)</name>
    <dbReference type="NCBI Taxonomy" id="685588"/>
    <lineage>
        <taxon>Eukaryota</taxon>
        <taxon>Fungi</taxon>
        <taxon>Dikarya</taxon>
        <taxon>Basidiomycota</taxon>
        <taxon>Agaricomycotina</taxon>
        <taxon>Agaricomycetes</taxon>
        <taxon>Agaricomycetidae</taxon>
        <taxon>Agaricales</taxon>
        <taxon>Agaricineae</taxon>
        <taxon>Strophariaceae</taxon>
        <taxon>Galerina</taxon>
    </lineage>
</organism>